<gene>
    <name evidence="7" type="ORF">SAMN06273567_1194</name>
</gene>
<dbReference type="InterPro" id="IPR051048">
    <property type="entry name" value="Peptidase_S8/S53_subtilisin"/>
</dbReference>
<dbReference type="InterPro" id="IPR036852">
    <property type="entry name" value="Peptidase_S8/S53_dom_sf"/>
</dbReference>
<reference evidence="7 8" key="1">
    <citation type="submission" date="2017-05" db="EMBL/GenBank/DDBJ databases">
        <authorList>
            <person name="Varghese N."/>
            <person name="Submissions S."/>
        </authorList>
    </citation>
    <scope>NUCLEOTIDE SEQUENCE [LARGE SCALE GENOMIC DNA]</scope>
    <source>
        <strain evidence="7 8">DSM 46834</strain>
    </source>
</reference>
<dbReference type="EMBL" id="FXTJ01000019">
    <property type="protein sequence ID" value="SMO99773.1"/>
    <property type="molecule type" value="Genomic_DNA"/>
</dbReference>
<comment type="similarity">
    <text evidence="1 5">Belongs to the peptidase S8 family.</text>
</comment>
<evidence type="ECO:0000256" key="4">
    <source>
        <dbReference type="ARBA" id="ARBA00022825"/>
    </source>
</evidence>
<keyword evidence="4 5" id="KW-0720">Serine protease</keyword>
<keyword evidence="8" id="KW-1185">Reference proteome</keyword>
<dbReference type="PANTHER" id="PTHR43399">
    <property type="entry name" value="SUBTILISIN-RELATED"/>
    <property type="match status" value="1"/>
</dbReference>
<feature type="domain" description="Peptidase S8/S53" evidence="6">
    <location>
        <begin position="156"/>
        <end position="420"/>
    </location>
</feature>
<protein>
    <submittedName>
        <fullName evidence="7">Subtilase family protein</fullName>
    </submittedName>
</protein>
<feature type="active site" description="Charge relay system" evidence="5">
    <location>
        <position position="165"/>
    </location>
</feature>
<dbReference type="AlphaFoldDB" id="A0A521FUD3"/>
<evidence type="ECO:0000256" key="2">
    <source>
        <dbReference type="ARBA" id="ARBA00022670"/>
    </source>
</evidence>
<dbReference type="PROSITE" id="PS00138">
    <property type="entry name" value="SUBTILASE_SER"/>
    <property type="match status" value="1"/>
</dbReference>
<feature type="active site" description="Charge relay system" evidence="5">
    <location>
        <position position="197"/>
    </location>
</feature>
<dbReference type="GO" id="GO:0004252">
    <property type="term" value="F:serine-type endopeptidase activity"/>
    <property type="evidence" value="ECO:0007669"/>
    <property type="project" value="UniProtKB-UniRule"/>
</dbReference>
<dbReference type="InterPro" id="IPR000209">
    <property type="entry name" value="Peptidase_S8/S53_dom"/>
</dbReference>
<dbReference type="InterPro" id="IPR023828">
    <property type="entry name" value="Peptidase_S8_Ser-AS"/>
</dbReference>
<sequence>MPRRVLVELRGPAADLRGADSAYASDVLHDLPFELDGGYTPQPVPPPENADVVRAMGLRRDEQLVVVRGEVPDGVSETDLLTHGPVAAIWTDARVQAFERPSLQPGDLALVGATAACPCPENGCDCDPGPGGAHGTDDEVAAYLGADQVWAEGIRGSGIVVGVVDTGVRGGSFPGKVIDGWSPSGGSPPGDDGAHYHGSMCANAVLTVAPDAAIYDIGLLKSSADIDGFLSDAIAGYNWALARYETDGTPQILTNSWGMYQENWAPDYCTNPNHPFTRKVVETINRGILVTFAAGNCGQQCPSGRCGSDVGPGRSIWGANGHPLVMTVGAANIDEQWIGYTSQGPAALAPDKPNFCAPSHFTGYTQNDNGTSAACPVAAGVLALLRDARPTLQQANAKLLLQQTAKDLCAAGWDANSGHGMISAQRAYRSMTRAPHEHPICGIQWHGQIPPHATQRWFTFNWPAVWHVTWSVMPTSPRPGGPQLSWDVEVERADGDHVTYWITVQNVTDQDVDFEGRYCILASD</sequence>
<name>A0A521FUD3_9ACTN</name>
<evidence type="ECO:0000313" key="8">
    <source>
        <dbReference type="Proteomes" id="UP000317484"/>
    </source>
</evidence>
<dbReference type="PANTHER" id="PTHR43399:SF4">
    <property type="entry name" value="CELL WALL-ASSOCIATED PROTEASE"/>
    <property type="match status" value="1"/>
</dbReference>
<proteinExistence type="inferred from homology"/>
<evidence type="ECO:0000259" key="6">
    <source>
        <dbReference type="Pfam" id="PF00082"/>
    </source>
</evidence>
<feature type="active site" description="Charge relay system" evidence="5">
    <location>
        <position position="372"/>
    </location>
</feature>
<evidence type="ECO:0000313" key="7">
    <source>
        <dbReference type="EMBL" id="SMO99773.1"/>
    </source>
</evidence>
<dbReference type="Proteomes" id="UP000317484">
    <property type="component" value="Unassembled WGS sequence"/>
</dbReference>
<organism evidence="7 8">
    <name type="scientific">Geodermatophilus aquaeductus</name>
    <dbReference type="NCBI Taxonomy" id="1564161"/>
    <lineage>
        <taxon>Bacteria</taxon>
        <taxon>Bacillati</taxon>
        <taxon>Actinomycetota</taxon>
        <taxon>Actinomycetes</taxon>
        <taxon>Geodermatophilales</taxon>
        <taxon>Geodermatophilaceae</taxon>
        <taxon>Geodermatophilus</taxon>
    </lineage>
</organism>
<dbReference type="PROSITE" id="PS51892">
    <property type="entry name" value="SUBTILASE"/>
    <property type="match status" value="1"/>
</dbReference>
<accession>A0A521FUD3</accession>
<dbReference type="InterPro" id="IPR015500">
    <property type="entry name" value="Peptidase_S8_subtilisin-rel"/>
</dbReference>
<keyword evidence="2 5" id="KW-0645">Protease</keyword>
<dbReference type="Pfam" id="PF00082">
    <property type="entry name" value="Peptidase_S8"/>
    <property type="match status" value="1"/>
</dbReference>
<keyword evidence="3 5" id="KW-0378">Hydrolase</keyword>
<dbReference type="PRINTS" id="PR00723">
    <property type="entry name" value="SUBTILISIN"/>
</dbReference>
<dbReference type="RefSeq" id="WP_142461187.1">
    <property type="nucleotide sequence ID" value="NZ_FXTJ01000019.1"/>
</dbReference>
<evidence type="ECO:0000256" key="5">
    <source>
        <dbReference type="PROSITE-ProRule" id="PRU01240"/>
    </source>
</evidence>
<dbReference type="GO" id="GO:0006508">
    <property type="term" value="P:proteolysis"/>
    <property type="evidence" value="ECO:0007669"/>
    <property type="project" value="UniProtKB-KW"/>
</dbReference>
<evidence type="ECO:0000256" key="3">
    <source>
        <dbReference type="ARBA" id="ARBA00022801"/>
    </source>
</evidence>
<dbReference type="SUPFAM" id="SSF52743">
    <property type="entry name" value="Subtilisin-like"/>
    <property type="match status" value="1"/>
</dbReference>
<evidence type="ECO:0000256" key="1">
    <source>
        <dbReference type="ARBA" id="ARBA00011073"/>
    </source>
</evidence>
<dbReference type="Gene3D" id="3.40.50.200">
    <property type="entry name" value="Peptidase S8/S53 domain"/>
    <property type="match status" value="1"/>
</dbReference>